<organism evidence="3 4">
    <name type="scientific">Lojkania enalia</name>
    <dbReference type="NCBI Taxonomy" id="147567"/>
    <lineage>
        <taxon>Eukaryota</taxon>
        <taxon>Fungi</taxon>
        <taxon>Dikarya</taxon>
        <taxon>Ascomycota</taxon>
        <taxon>Pezizomycotina</taxon>
        <taxon>Dothideomycetes</taxon>
        <taxon>Pleosporomycetidae</taxon>
        <taxon>Pleosporales</taxon>
        <taxon>Pleosporales incertae sedis</taxon>
        <taxon>Lojkania</taxon>
    </lineage>
</organism>
<comment type="caution">
    <text evidence="3">The sequence shown here is derived from an EMBL/GenBank/DDBJ whole genome shotgun (WGS) entry which is preliminary data.</text>
</comment>
<dbReference type="PANTHER" id="PTHR34414:SF1">
    <property type="entry name" value="SUBTILISIN-LIKE SERINE PROTEASE"/>
    <property type="match status" value="1"/>
</dbReference>
<dbReference type="Proteomes" id="UP000800093">
    <property type="component" value="Unassembled WGS sequence"/>
</dbReference>
<feature type="region of interest" description="Disordered" evidence="1">
    <location>
        <begin position="1"/>
        <end position="23"/>
    </location>
</feature>
<dbReference type="InterPro" id="IPR046536">
    <property type="entry name" value="DUF6601"/>
</dbReference>
<dbReference type="AlphaFoldDB" id="A0A9P4K603"/>
<name>A0A9P4K603_9PLEO</name>
<gene>
    <name evidence="3" type="ORF">CC78DRAFT_535068</name>
</gene>
<reference evidence="4" key="1">
    <citation type="journal article" date="2020" name="Stud. Mycol.">
        <title>101 Dothideomycetes genomes: A test case for predicting lifestyles and emergence of pathogens.</title>
        <authorList>
            <person name="Haridas S."/>
            <person name="Albert R."/>
            <person name="Binder M."/>
            <person name="Bloem J."/>
            <person name="LaButti K."/>
            <person name="Salamov A."/>
            <person name="Andreopoulos B."/>
            <person name="Baker S."/>
            <person name="Barry K."/>
            <person name="Bills G."/>
            <person name="Bluhm B."/>
            <person name="Cannon C."/>
            <person name="Castanera R."/>
            <person name="Culley D."/>
            <person name="Daum C."/>
            <person name="Ezra D."/>
            <person name="Gonzalez J."/>
            <person name="Henrissat B."/>
            <person name="Kuo A."/>
            <person name="Liang C."/>
            <person name="Lipzen A."/>
            <person name="Lutzoni F."/>
            <person name="Magnuson J."/>
            <person name="Mondo S."/>
            <person name="Nolan M."/>
            <person name="Ohm R."/>
            <person name="Pangilinan J."/>
            <person name="Park H.-J."/>
            <person name="Ramirez L."/>
            <person name="Alfaro M."/>
            <person name="Sun H."/>
            <person name="Tritt A."/>
            <person name="Yoshinaga Y."/>
            <person name="Zwiers L.-H."/>
            <person name="Turgeon B."/>
            <person name="Goodwin S."/>
            <person name="Spatafora J."/>
            <person name="Crous P."/>
            <person name="Grigoriev I."/>
        </authorList>
    </citation>
    <scope>NUCLEOTIDE SEQUENCE [LARGE SCALE GENOMIC DNA]</scope>
    <source>
        <strain evidence="4">CBS 304.66</strain>
    </source>
</reference>
<feature type="transmembrane region" description="Helical" evidence="2">
    <location>
        <begin position="318"/>
        <end position="341"/>
    </location>
</feature>
<evidence type="ECO:0000313" key="4">
    <source>
        <dbReference type="Proteomes" id="UP000800093"/>
    </source>
</evidence>
<sequence>MAEEFSASTSPSPTATVSRSSTTTAILTNIPPFEEASQLCTTLTYTYRSAEKSRFLKSHVPDQTLPDAPRIPLDSCQVITHCLADIDTTPMDRLGEKLWWSGPTIDLKPLSEHVTIDFRIQVTEDPTLHCVWTDNIIFIKPLPLYLCSYAFWEYLLDTSNNSISPEERQRLRMTSLGFLKSYARLIQHRSDFNLARKLDLLGSFDGISFEEFTRFIMAFDELPDAAVNIRWRFGELCLDSLNFFSAFYLRKWHRNRYEQRYGAYFQRFFPVVLFMFALFSVSLSAMQVILGGRQLWDTDNKGLKKALGLFEWFSIESIAWSLAFGVLFMIWWICISTAEALKARKTKKGLKEKLKTMVEAVPQA</sequence>
<keyword evidence="2" id="KW-0812">Transmembrane</keyword>
<dbReference type="Pfam" id="PF20246">
    <property type="entry name" value="DUF6601"/>
    <property type="match status" value="1"/>
</dbReference>
<proteinExistence type="predicted"/>
<accession>A0A9P4K603</accession>
<dbReference type="PANTHER" id="PTHR34414">
    <property type="entry name" value="HET DOMAIN-CONTAINING PROTEIN-RELATED"/>
    <property type="match status" value="1"/>
</dbReference>
<keyword evidence="2" id="KW-1133">Transmembrane helix</keyword>
<evidence type="ECO:0000256" key="1">
    <source>
        <dbReference type="SAM" id="MobiDB-lite"/>
    </source>
</evidence>
<dbReference type="EMBL" id="ML986644">
    <property type="protein sequence ID" value="KAF2262190.1"/>
    <property type="molecule type" value="Genomic_DNA"/>
</dbReference>
<evidence type="ECO:0000313" key="3">
    <source>
        <dbReference type="EMBL" id="KAF2262190.1"/>
    </source>
</evidence>
<protein>
    <submittedName>
        <fullName evidence="3">Uncharacterized protein</fullName>
    </submittedName>
</protein>
<dbReference type="OrthoDB" id="5086500at2759"/>
<evidence type="ECO:0000256" key="2">
    <source>
        <dbReference type="SAM" id="Phobius"/>
    </source>
</evidence>
<keyword evidence="2" id="KW-0472">Membrane</keyword>
<feature type="transmembrane region" description="Helical" evidence="2">
    <location>
        <begin position="269"/>
        <end position="290"/>
    </location>
</feature>
<keyword evidence="4" id="KW-1185">Reference proteome</keyword>